<feature type="non-terminal residue" evidence="1">
    <location>
        <position position="1"/>
    </location>
</feature>
<dbReference type="Proteomes" id="UP000288216">
    <property type="component" value="Unassembled WGS sequence"/>
</dbReference>
<keyword evidence="2" id="KW-1185">Reference proteome</keyword>
<protein>
    <submittedName>
        <fullName evidence="1">Uncharacterized protein</fullName>
    </submittedName>
</protein>
<comment type="caution">
    <text evidence="1">The sequence shown here is derived from an EMBL/GenBank/DDBJ whole genome shotgun (WGS) entry which is preliminary data.</text>
</comment>
<organism evidence="1 2">
    <name type="scientific">Scyliorhinus torazame</name>
    <name type="common">Cloudy catshark</name>
    <name type="synonym">Catulus torazame</name>
    <dbReference type="NCBI Taxonomy" id="75743"/>
    <lineage>
        <taxon>Eukaryota</taxon>
        <taxon>Metazoa</taxon>
        <taxon>Chordata</taxon>
        <taxon>Craniata</taxon>
        <taxon>Vertebrata</taxon>
        <taxon>Chondrichthyes</taxon>
        <taxon>Elasmobranchii</taxon>
        <taxon>Galeomorphii</taxon>
        <taxon>Galeoidea</taxon>
        <taxon>Carcharhiniformes</taxon>
        <taxon>Scyliorhinidae</taxon>
        <taxon>Scyliorhinus</taxon>
    </lineage>
</organism>
<evidence type="ECO:0000313" key="2">
    <source>
        <dbReference type="Proteomes" id="UP000288216"/>
    </source>
</evidence>
<gene>
    <name evidence="1" type="ORF">scyTo_0000412</name>
</gene>
<reference evidence="1 2" key="1">
    <citation type="journal article" date="2018" name="Nat. Ecol. Evol.">
        <title>Shark genomes provide insights into elasmobranch evolution and the origin of vertebrates.</title>
        <authorList>
            <person name="Hara Y"/>
            <person name="Yamaguchi K"/>
            <person name="Onimaru K"/>
            <person name="Kadota M"/>
            <person name="Koyanagi M"/>
            <person name="Keeley SD"/>
            <person name="Tatsumi K"/>
            <person name="Tanaka K"/>
            <person name="Motone F"/>
            <person name="Kageyama Y"/>
            <person name="Nozu R"/>
            <person name="Adachi N"/>
            <person name="Nishimura O"/>
            <person name="Nakagawa R"/>
            <person name="Tanegashima C"/>
            <person name="Kiyatake I"/>
            <person name="Matsumoto R"/>
            <person name="Murakumo K"/>
            <person name="Nishida K"/>
            <person name="Terakita A"/>
            <person name="Kuratani S"/>
            <person name="Sato K"/>
            <person name="Hyodo S Kuraku.S."/>
        </authorList>
    </citation>
    <scope>NUCLEOTIDE SEQUENCE [LARGE SCALE GENOMIC DNA]</scope>
</reference>
<accession>A0A401NWV1</accession>
<dbReference type="AlphaFoldDB" id="A0A401NWV1"/>
<dbReference type="EMBL" id="BFAA01000076">
    <property type="protein sequence ID" value="GCB65346.1"/>
    <property type="molecule type" value="Genomic_DNA"/>
</dbReference>
<name>A0A401NWV1_SCYTO</name>
<sequence>NQKTLLCCFLKRFTNQWTLVLNSRSIDNHRLCCLYLSNIGHLIHHQFC</sequence>
<evidence type="ECO:0000313" key="1">
    <source>
        <dbReference type="EMBL" id="GCB65346.1"/>
    </source>
</evidence>
<proteinExistence type="predicted"/>